<feature type="short sequence motif" description="GXSXG" evidence="6">
    <location>
        <begin position="90"/>
        <end position="94"/>
    </location>
</feature>
<accession>A0ABQ3AWF7</accession>
<feature type="active site" description="Proton acceptor" evidence="6">
    <location>
        <position position="238"/>
    </location>
</feature>
<dbReference type="PANTHER" id="PTHR14226:SF76">
    <property type="entry name" value="NTE FAMILY PROTEIN RSSA"/>
    <property type="match status" value="1"/>
</dbReference>
<feature type="short sequence motif" description="DGA/G" evidence="6">
    <location>
        <begin position="238"/>
        <end position="240"/>
    </location>
</feature>
<evidence type="ECO:0000313" key="9">
    <source>
        <dbReference type="Proteomes" id="UP000619761"/>
    </source>
</evidence>
<evidence type="ECO:0000256" key="3">
    <source>
        <dbReference type="ARBA" id="ARBA00022963"/>
    </source>
</evidence>
<reference evidence="9" key="1">
    <citation type="journal article" date="2019" name="Int. J. Syst. Evol. Microbiol.">
        <title>The Global Catalogue of Microorganisms (GCM) 10K type strain sequencing project: providing services to taxonomists for standard genome sequencing and annotation.</title>
        <authorList>
            <consortium name="The Broad Institute Genomics Platform"/>
            <consortium name="The Broad Institute Genome Sequencing Center for Infectious Disease"/>
            <person name="Wu L."/>
            <person name="Ma J."/>
        </authorList>
    </citation>
    <scope>NUCLEOTIDE SEQUENCE [LARGE SCALE GENOMIC DNA]</scope>
    <source>
        <strain evidence="9">KCTC 32239</strain>
    </source>
</reference>
<dbReference type="SUPFAM" id="SSF52151">
    <property type="entry name" value="FabD/lysophospholipase-like"/>
    <property type="match status" value="1"/>
</dbReference>
<feature type="short sequence motif" description="GXGXXG" evidence="6">
    <location>
        <begin position="63"/>
        <end position="68"/>
    </location>
</feature>
<dbReference type="EMBL" id="BMYZ01000001">
    <property type="protein sequence ID" value="GGY68655.1"/>
    <property type="molecule type" value="Genomic_DNA"/>
</dbReference>
<keyword evidence="3 6" id="KW-0442">Lipid degradation</keyword>
<comment type="subcellular location">
    <subcellularLocation>
        <location evidence="1">Membrane</location>
    </subcellularLocation>
</comment>
<proteinExistence type="predicted"/>
<dbReference type="Proteomes" id="UP000619761">
    <property type="component" value="Unassembled WGS sequence"/>
</dbReference>
<dbReference type="PROSITE" id="PS51635">
    <property type="entry name" value="PNPLA"/>
    <property type="match status" value="1"/>
</dbReference>
<sequence length="753" mass="83750">MDCRYWKKNIRAKQKLNWVALFFFLLGGLVHYPALAQQSIEKQSFESQQHDQRAPRIALVLGGGGARGAAHIGVLEVLERERIPLACVVGTSMGGLAAGAYAAGLSPAEMREKLNKADWTDLFLDSADYSQLGFRKKRVSNRFLSGTELGLTKRGVQIKPGVIAGTKIKLFFNLLVGADYAARNIEEMPIPLALVATDIGTGEKFVFKKGSLPMAMRASMSVPGLMTPIDYEGHKLVDGGLVDNLPVGVARELCNPDIIIAVNVGTPLKPAEEIDSLLSVTTQMIDILAKQNVAQSISTLRSQDIYLEPALGDFSAADFLRYKTAADIGKAAAEAKLDKLKQYSVSESAYADWRHDKKSSQEPIRIDEIAISPLKDQSPEYIKQHIRQKIQKPLDIKNLEQDLIRLYGDGFYENVDYSIESPGEKNILKINAREATWSSDYFIFGFDINNEYRQGTNFDLRAAYRSTWINHHGGELFGSMDIGSNPGFEVELYQPLNYRQTYFVQPSLYRKSEMVNVFQNDEKIAEYEVVRAWSELALGRNLGNFGQMKFAWREYDIKSTSDLSSVELGNSHDKFGGSLFDINIDRRNRLHFPSRGWSTQISYFESTHEGYGKLSSEFNFAYPLDKFVLAGRASYIRSVFGQLPAVDAAYLGGFLNLSAFASNQIIADNALYAHLRGERIIGRMPLGFNGDLRLGLGLEAAKLKNAYTFDETDGWLNSAVIYLGGETPLGPAYLGIGFADDGKFNLYMQVGAH</sequence>
<dbReference type="InterPro" id="IPR002641">
    <property type="entry name" value="PNPLA_dom"/>
</dbReference>
<comment type="caution">
    <text evidence="8">The sequence shown here is derived from an EMBL/GenBank/DDBJ whole genome shotgun (WGS) entry which is preliminary data.</text>
</comment>
<dbReference type="InterPro" id="IPR016035">
    <property type="entry name" value="Acyl_Trfase/lysoPLipase"/>
</dbReference>
<dbReference type="InterPro" id="IPR000184">
    <property type="entry name" value="Bac_surfAg_D15"/>
</dbReference>
<evidence type="ECO:0000313" key="8">
    <source>
        <dbReference type="EMBL" id="GGY68655.1"/>
    </source>
</evidence>
<dbReference type="Gene3D" id="3.40.1090.10">
    <property type="entry name" value="Cytosolic phospholipase A2 catalytic domain"/>
    <property type="match status" value="2"/>
</dbReference>
<dbReference type="Pfam" id="PF01734">
    <property type="entry name" value="Patatin"/>
    <property type="match status" value="1"/>
</dbReference>
<feature type="domain" description="PNPLA" evidence="7">
    <location>
        <begin position="59"/>
        <end position="251"/>
    </location>
</feature>
<evidence type="ECO:0000256" key="5">
    <source>
        <dbReference type="ARBA" id="ARBA00023136"/>
    </source>
</evidence>
<gene>
    <name evidence="8" type="ORF">GCM10011613_11140</name>
</gene>
<dbReference type="Pfam" id="PF01103">
    <property type="entry name" value="Omp85"/>
    <property type="match status" value="1"/>
</dbReference>
<keyword evidence="5" id="KW-0472">Membrane</keyword>
<feature type="active site" description="Nucleophile" evidence="6">
    <location>
        <position position="92"/>
    </location>
</feature>
<evidence type="ECO:0000256" key="1">
    <source>
        <dbReference type="ARBA" id="ARBA00004370"/>
    </source>
</evidence>
<protein>
    <submittedName>
        <fullName evidence="8">Patatin-like phospholipase</fullName>
    </submittedName>
</protein>
<dbReference type="PANTHER" id="PTHR14226">
    <property type="entry name" value="NEUROPATHY TARGET ESTERASE/SWISS CHEESE D.MELANOGASTER"/>
    <property type="match status" value="1"/>
</dbReference>
<evidence type="ECO:0000259" key="7">
    <source>
        <dbReference type="PROSITE" id="PS51635"/>
    </source>
</evidence>
<name>A0ABQ3AWF7_9GAMM</name>
<keyword evidence="2 6" id="KW-0378">Hydrolase</keyword>
<dbReference type="InterPro" id="IPR050301">
    <property type="entry name" value="NTE"/>
</dbReference>
<evidence type="ECO:0000256" key="2">
    <source>
        <dbReference type="ARBA" id="ARBA00022801"/>
    </source>
</evidence>
<keyword evidence="4 6" id="KW-0443">Lipid metabolism</keyword>
<evidence type="ECO:0000256" key="4">
    <source>
        <dbReference type="ARBA" id="ARBA00023098"/>
    </source>
</evidence>
<dbReference type="RefSeq" id="WP_189416593.1">
    <property type="nucleotide sequence ID" value="NZ_BMYZ01000001.1"/>
</dbReference>
<dbReference type="Gene3D" id="3.10.20.310">
    <property type="entry name" value="membrane protein fhac"/>
    <property type="match status" value="1"/>
</dbReference>
<organism evidence="8 9">
    <name type="scientific">Cellvibrio zantedeschiae</name>
    <dbReference type="NCBI Taxonomy" id="1237077"/>
    <lineage>
        <taxon>Bacteria</taxon>
        <taxon>Pseudomonadati</taxon>
        <taxon>Pseudomonadota</taxon>
        <taxon>Gammaproteobacteria</taxon>
        <taxon>Cellvibrionales</taxon>
        <taxon>Cellvibrionaceae</taxon>
        <taxon>Cellvibrio</taxon>
    </lineage>
</organism>
<keyword evidence="9" id="KW-1185">Reference proteome</keyword>
<evidence type="ECO:0000256" key="6">
    <source>
        <dbReference type="PROSITE-ProRule" id="PRU01161"/>
    </source>
</evidence>